<gene>
    <name evidence="2" type="ORF">R5R33_17705</name>
</gene>
<evidence type="ECO:0000313" key="3">
    <source>
        <dbReference type="Proteomes" id="UP001302477"/>
    </source>
</evidence>
<reference evidence="2 3" key="1">
    <citation type="submission" date="2023-10" db="EMBL/GenBank/DDBJ databases">
        <title>Description of Microbulbifer bruguierae sp. nov., isolated from the sediments of mangrove plant Bruguiera sexangula and comparative genomic analyses of the genus Microbulbifer.</title>
        <authorList>
            <person name="Long M."/>
        </authorList>
    </citation>
    <scope>NUCLEOTIDE SEQUENCE [LARGE SCALE GENOMIC DNA]</scope>
    <source>
        <strain evidence="2 3">SPO729</strain>
    </source>
</reference>
<evidence type="ECO:0000259" key="1">
    <source>
        <dbReference type="Pfam" id="PF07510"/>
    </source>
</evidence>
<keyword evidence="2" id="KW-0255">Endonuclease</keyword>
<dbReference type="RefSeq" id="WP_318954022.1">
    <property type="nucleotide sequence ID" value="NZ_CP137555.1"/>
</dbReference>
<organism evidence="2 3">
    <name type="scientific">Microbulbifer pacificus</name>
    <dbReference type="NCBI Taxonomy" id="407164"/>
    <lineage>
        <taxon>Bacteria</taxon>
        <taxon>Pseudomonadati</taxon>
        <taxon>Pseudomonadota</taxon>
        <taxon>Gammaproteobacteria</taxon>
        <taxon>Cellvibrionales</taxon>
        <taxon>Microbulbiferaceae</taxon>
        <taxon>Microbulbifer</taxon>
    </lineage>
</organism>
<accession>A0AAU0MZR5</accession>
<dbReference type="InterPro" id="IPR011089">
    <property type="entry name" value="GmrSD_C"/>
</dbReference>
<proteinExistence type="predicted"/>
<dbReference type="Pfam" id="PF07510">
    <property type="entry name" value="GmrSD_C"/>
    <property type="match status" value="1"/>
</dbReference>
<evidence type="ECO:0000313" key="2">
    <source>
        <dbReference type="EMBL" id="WOX05552.1"/>
    </source>
</evidence>
<dbReference type="GO" id="GO:0004519">
    <property type="term" value="F:endonuclease activity"/>
    <property type="evidence" value="ECO:0007669"/>
    <property type="project" value="UniProtKB-KW"/>
</dbReference>
<sequence length="192" mass="22294">MQRPAVYRAFSPFLFLFLISPLLLLADEASGQPYKRHEWLPGWSDFDRDCQDTRHELLIRYSLAPVSFTSKTQCKVASGLWMDPYTGEFYEKASDLDVEHIVPLKWAHDHGAAGWSVAKKRRFAEDPDNLWLVDDGRNQSKGDKGPDRWMPPYGPVRSHYLRRFMAVVNKYGLEFTPDESRIFLAMTENRHG</sequence>
<name>A0AAU0MZR5_9GAMM</name>
<protein>
    <submittedName>
        <fullName evidence="2">HNH endonuclease family protein</fullName>
    </submittedName>
</protein>
<keyword evidence="2" id="KW-0378">Hydrolase</keyword>
<feature type="domain" description="GmrSD restriction endonucleases C-terminal" evidence="1">
    <location>
        <begin position="83"/>
        <end position="183"/>
    </location>
</feature>
<keyword evidence="2" id="KW-0540">Nuclease</keyword>
<dbReference type="Proteomes" id="UP001302477">
    <property type="component" value="Chromosome"/>
</dbReference>
<dbReference type="KEGG" id="mpaf:R5R33_17705"/>
<dbReference type="EMBL" id="CP137555">
    <property type="protein sequence ID" value="WOX05552.1"/>
    <property type="molecule type" value="Genomic_DNA"/>
</dbReference>
<keyword evidence="3" id="KW-1185">Reference proteome</keyword>
<dbReference type="AlphaFoldDB" id="A0AAU0MZR5"/>